<sequence>MQNLGMTPQYGNRVGQPSMEDPTLKVDEFLKVTSETLDLPYRNEAPDYYKSTILPQLLPQSRIIINGQPFGSKAQFQELWSTLPSTQHQVISFDTHLLPTPGERQYIILARLKVRFDESGRNRFGQNADLQPSSMPNSRPIRPFYSNWFGVALTMVVTEKINTNFNTECISSFDYRITEKPAHSTFAI</sequence>
<dbReference type="SUPFAM" id="SSF54427">
    <property type="entry name" value="NTF2-like"/>
    <property type="match status" value="1"/>
</dbReference>
<gene>
    <name evidence="1" type="ORF">BRENAR_LOCUS5082</name>
</gene>
<evidence type="ECO:0000313" key="2">
    <source>
        <dbReference type="Proteomes" id="UP000290900"/>
    </source>
</evidence>
<dbReference type="Pfam" id="PF10429">
    <property type="entry name" value="Mtr2"/>
    <property type="match status" value="1"/>
</dbReference>
<dbReference type="OrthoDB" id="25408at2759"/>
<dbReference type="InterPro" id="IPR032710">
    <property type="entry name" value="NTF2-like_dom_sf"/>
</dbReference>
<organism evidence="1 2">
    <name type="scientific">Brettanomyces naardenensis</name>
    <name type="common">Yeast</name>
    <dbReference type="NCBI Taxonomy" id="13370"/>
    <lineage>
        <taxon>Eukaryota</taxon>
        <taxon>Fungi</taxon>
        <taxon>Dikarya</taxon>
        <taxon>Ascomycota</taxon>
        <taxon>Saccharomycotina</taxon>
        <taxon>Pichiomycetes</taxon>
        <taxon>Pichiales</taxon>
        <taxon>Pichiaceae</taxon>
        <taxon>Brettanomyces</taxon>
    </lineage>
</organism>
<dbReference type="Gene3D" id="3.10.450.50">
    <property type="match status" value="1"/>
</dbReference>
<dbReference type="Proteomes" id="UP000290900">
    <property type="component" value="Unassembled WGS sequence"/>
</dbReference>
<protein>
    <submittedName>
        <fullName evidence="1">DEKNAAC105564</fullName>
    </submittedName>
</protein>
<dbReference type="FunCoup" id="A0A448YTV6">
    <property type="interactions" value="162"/>
</dbReference>
<keyword evidence="2" id="KW-1185">Reference proteome</keyword>
<evidence type="ECO:0000313" key="1">
    <source>
        <dbReference type="EMBL" id="VEU24354.1"/>
    </source>
</evidence>
<dbReference type="EMBL" id="CAACVR010000076">
    <property type="protein sequence ID" value="VEU24354.1"/>
    <property type="molecule type" value="Genomic_DNA"/>
</dbReference>
<dbReference type="InParanoid" id="A0A448YTV6"/>
<reference evidence="1 2" key="1">
    <citation type="submission" date="2018-12" db="EMBL/GenBank/DDBJ databases">
        <authorList>
            <person name="Tiukova I."/>
            <person name="Dainat J."/>
        </authorList>
    </citation>
    <scope>NUCLEOTIDE SEQUENCE [LARGE SCALE GENOMIC DNA]</scope>
</reference>
<dbReference type="STRING" id="13370.A0A448YTV6"/>
<name>A0A448YTV6_BRENA</name>
<proteinExistence type="predicted"/>
<accession>A0A448YTV6</accession>
<dbReference type="InterPro" id="IPR019488">
    <property type="entry name" value="Nucl_pore_RNA_shuttling_Mtr2"/>
</dbReference>
<dbReference type="AlphaFoldDB" id="A0A448YTV6"/>